<dbReference type="InterPro" id="IPR011701">
    <property type="entry name" value="MFS"/>
</dbReference>
<evidence type="ECO:0000256" key="7">
    <source>
        <dbReference type="SAM" id="Phobius"/>
    </source>
</evidence>
<dbReference type="GO" id="GO:0016020">
    <property type="term" value="C:membrane"/>
    <property type="evidence" value="ECO:0007669"/>
    <property type="project" value="UniProtKB-SubCell"/>
</dbReference>
<dbReference type="GO" id="GO:0015112">
    <property type="term" value="F:nitrate transmembrane transporter activity"/>
    <property type="evidence" value="ECO:0007669"/>
    <property type="project" value="InterPro"/>
</dbReference>
<dbReference type="SUPFAM" id="SSF103473">
    <property type="entry name" value="MFS general substrate transporter"/>
    <property type="match status" value="1"/>
</dbReference>
<dbReference type="InterPro" id="IPR036259">
    <property type="entry name" value="MFS_trans_sf"/>
</dbReference>
<keyword evidence="3 7" id="KW-0812">Transmembrane</keyword>
<feature type="transmembrane region" description="Helical" evidence="7">
    <location>
        <begin position="38"/>
        <end position="57"/>
    </location>
</feature>
<comment type="caution">
    <text evidence="9">The sequence shown here is derived from an EMBL/GenBank/DDBJ whole genome shotgun (WGS) entry which is preliminary data.</text>
</comment>
<dbReference type="Proteomes" id="UP000217780">
    <property type="component" value="Unassembled WGS sequence"/>
</dbReference>
<evidence type="ECO:0000259" key="8">
    <source>
        <dbReference type="PROSITE" id="PS50850"/>
    </source>
</evidence>
<feature type="transmembrane region" description="Helical" evidence="7">
    <location>
        <begin position="341"/>
        <end position="363"/>
    </location>
</feature>
<name>A0A2A2T8N4_9BURK</name>
<feature type="transmembrane region" description="Helical" evidence="7">
    <location>
        <begin position="93"/>
        <end position="115"/>
    </location>
</feature>
<keyword evidence="4 7" id="KW-1133">Transmembrane helix</keyword>
<evidence type="ECO:0000313" key="9">
    <source>
        <dbReference type="EMBL" id="PAX18454.1"/>
    </source>
</evidence>
<evidence type="ECO:0000256" key="2">
    <source>
        <dbReference type="ARBA" id="ARBA00008432"/>
    </source>
</evidence>
<feature type="transmembrane region" description="Helical" evidence="7">
    <location>
        <begin position="269"/>
        <end position="286"/>
    </location>
</feature>
<dbReference type="Pfam" id="PF07690">
    <property type="entry name" value="MFS_1"/>
    <property type="match status" value="1"/>
</dbReference>
<evidence type="ECO:0000256" key="4">
    <source>
        <dbReference type="ARBA" id="ARBA00022989"/>
    </source>
</evidence>
<accession>A0A2A2T8N4</accession>
<gene>
    <name evidence="9" type="ORF">CLI92_01050</name>
</gene>
<evidence type="ECO:0000256" key="6">
    <source>
        <dbReference type="ARBA" id="ARBA00023136"/>
    </source>
</evidence>
<evidence type="ECO:0000256" key="1">
    <source>
        <dbReference type="ARBA" id="ARBA00004141"/>
    </source>
</evidence>
<dbReference type="InterPro" id="IPR044772">
    <property type="entry name" value="NO3_transporter"/>
</dbReference>
<dbReference type="PANTHER" id="PTHR23515">
    <property type="entry name" value="HIGH-AFFINITY NITRATE TRANSPORTER 2.3"/>
    <property type="match status" value="1"/>
</dbReference>
<feature type="transmembrane region" description="Helical" evidence="7">
    <location>
        <begin position="154"/>
        <end position="176"/>
    </location>
</feature>
<feature type="transmembrane region" description="Helical" evidence="7">
    <location>
        <begin position="209"/>
        <end position="229"/>
    </location>
</feature>
<feature type="domain" description="Major facilitator superfamily (MFS) profile" evidence="8">
    <location>
        <begin position="1"/>
        <end position="398"/>
    </location>
</feature>
<evidence type="ECO:0000313" key="10">
    <source>
        <dbReference type="Proteomes" id="UP000217780"/>
    </source>
</evidence>
<feature type="transmembrane region" description="Helical" evidence="7">
    <location>
        <begin position="235"/>
        <end position="257"/>
    </location>
</feature>
<evidence type="ECO:0000256" key="5">
    <source>
        <dbReference type="ARBA" id="ARBA00023063"/>
    </source>
</evidence>
<comment type="subcellular location">
    <subcellularLocation>
        <location evidence="1">Membrane</location>
        <topology evidence="1">Multi-pass membrane protein</topology>
    </subcellularLocation>
</comment>
<protein>
    <submittedName>
        <fullName evidence="9">MFS transporter</fullName>
    </submittedName>
</protein>
<reference evidence="9 10" key="1">
    <citation type="submission" date="2017-08" db="EMBL/GenBank/DDBJ databases">
        <title>WGS of Clinical strains of the CDC Group NO-1 linked to zoonotic infections in humans.</title>
        <authorList>
            <person name="Bernier A.-M."/>
            <person name="Bernard K."/>
        </authorList>
    </citation>
    <scope>NUCLEOTIDE SEQUENCE [LARGE SCALE GENOMIC DNA]</scope>
    <source>
        <strain evidence="9 10">NML91-0035</strain>
    </source>
</reference>
<keyword evidence="6 7" id="KW-0472">Membrane</keyword>
<dbReference type="EMBL" id="NTBI01000001">
    <property type="protein sequence ID" value="PAX18454.1"/>
    <property type="molecule type" value="Genomic_DNA"/>
</dbReference>
<dbReference type="PROSITE" id="PS50850">
    <property type="entry name" value="MFS"/>
    <property type="match status" value="1"/>
</dbReference>
<feature type="transmembrane region" description="Helical" evidence="7">
    <location>
        <begin position="375"/>
        <end position="395"/>
    </location>
</feature>
<feature type="transmembrane region" description="Helical" evidence="7">
    <location>
        <begin position="69"/>
        <end position="87"/>
    </location>
</feature>
<dbReference type="CDD" id="cd17341">
    <property type="entry name" value="MFS_NRT2_like"/>
    <property type="match status" value="1"/>
</dbReference>
<evidence type="ECO:0000256" key="3">
    <source>
        <dbReference type="ARBA" id="ARBA00022692"/>
    </source>
</evidence>
<feature type="transmembrane region" description="Helical" evidence="7">
    <location>
        <begin position="306"/>
        <end position="329"/>
    </location>
</feature>
<organism evidence="9 10">
    <name type="scientific">Vandammella animalimorsus</name>
    <dbReference type="NCBI Taxonomy" id="2029117"/>
    <lineage>
        <taxon>Bacteria</taxon>
        <taxon>Pseudomonadati</taxon>
        <taxon>Pseudomonadota</taxon>
        <taxon>Betaproteobacteria</taxon>
        <taxon>Burkholderiales</taxon>
        <taxon>Comamonadaceae</taxon>
        <taxon>Vandammella</taxon>
    </lineage>
</organism>
<dbReference type="AlphaFoldDB" id="A0A2A2T8N4"/>
<proteinExistence type="inferred from homology"/>
<sequence length="398" mass="43401">MSVLLSSTFAFTICFAVWMVFAVLGIPIKEQLNLTETQFGLLAATPVLTGSLVRVPLGIWTDRYGGRIVFFALMMVAVVPVWLLAYATEFWQFLVLGLFVGLTGGSFSVGTPYVARWFPKHRQGLAMGVFGAGNSGSALTKLLAPSLIAAAGGAWVIVPKVYAVALLVTAIVFWLFSASNPQHVVQSNVSLREQLALLKDPRVLRYCQYYSVVFGGYVALALWMTKYYIGEYGFSIELAGVLAACFSLPGGVLRALGGWISDRYGAYQTTWWVMWVCWVCFFILSYPQTDFTMQGVNGPVSFHIGLNVWVFTALLFIVGIAMAIGKASVFKFISDEFTDNIGAVSGIVGLAGGLGGFILPIMFGALLDFTGIRSSAFMLLYGTVCVSLICMHYSFRRQ</sequence>
<keyword evidence="5" id="KW-0534">Nitrate assimilation</keyword>
<dbReference type="Gene3D" id="1.20.1250.20">
    <property type="entry name" value="MFS general substrate transporter like domains"/>
    <property type="match status" value="2"/>
</dbReference>
<comment type="similarity">
    <text evidence="2">Belongs to the major facilitator superfamily. Nitrate/nitrite porter (TC 2.A.1.8) family.</text>
</comment>
<dbReference type="GO" id="GO:0042128">
    <property type="term" value="P:nitrate assimilation"/>
    <property type="evidence" value="ECO:0007669"/>
    <property type="project" value="UniProtKB-KW"/>
</dbReference>
<dbReference type="InterPro" id="IPR020846">
    <property type="entry name" value="MFS_dom"/>
</dbReference>